<evidence type="ECO:0000313" key="3">
    <source>
        <dbReference type="Proteomes" id="UP000266723"/>
    </source>
</evidence>
<comment type="caution">
    <text evidence="2">The sequence shown here is derived from an EMBL/GenBank/DDBJ whole genome shotgun (WGS) entry which is preliminary data.</text>
</comment>
<sequence>MINGSWTRGAFFSGYGRTWTNSRGVTQLLRARNQRRRISSLHSELEALSWAMECMLEISTCQSFGTYYKELISMIKDSRAWPNFSTELEEFMKLKTRYTEFSIVFIPRSENVSSDSLTKIMRSFYRDLYYIGCFVPV</sequence>
<dbReference type="InterPro" id="IPR002156">
    <property type="entry name" value="RNaseH_domain"/>
</dbReference>
<accession>A0ABQ7F4R2</accession>
<organism evidence="2 3">
    <name type="scientific">Brassica cretica</name>
    <name type="common">Mustard</name>
    <dbReference type="NCBI Taxonomy" id="69181"/>
    <lineage>
        <taxon>Eukaryota</taxon>
        <taxon>Viridiplantae</taxon>
        <taxon>Streptophyta</taxon>
        <taxon>Embryophyta</taxon>
        <taxon>Tracheophyta</taxon>
        <taxon>Spermatophyta</taxon>
        <taxon>Magnoliopsida</taxon>
        <taxon>eudicotyledons</taxon>
        <taxon>Gunneridae</taxon>
        <taxon>Pentapetalae</taxon>
        <taxon>rosids</taxon>
        <taxon>malvids</taxon>
        <taxon>Brassicales</taxon>
        <taxon>Brassicaceae</taxon>
        <taxon>Brassiceae</taxon>
        <taxon>Brassica</taxon>
    </lineage>
</organism>
<proteinExistence type="predicted"/>
<protein>
    <recommendedName>
        <fullName evidence="1">RNase H type-1 domain-containing protein</fullName>
    </recommendedName>
</protein>
<gene>
    <name evidence="2" type="ORF">DY000_02045129</name>
</gene>
<dbReference type="Proteomes" id="UP000266723">
    <property type="component" value="Unassembled WGS sequence"/>
</dbReference>
<keyword evidence="3" id="KW-1185">Reference proteome</keyword>
<evidence type="ECO:0000259" key="1">
    <source>
        <dbReference type="Pfam" id="PF13456"/>
    </source>
</evidence>
<dbReference type="EMBL" id="QGKV02000297">
    <property type="protein sequence ID" value="KAF3610739.1"/>
    <property type="molecule type" value="Genomic_DNA"/>
</dbReference>
<feature type="domain" description="RNase H type-1" evidence="1">
    <location>
        <begin position="4"/>
        <end position="119"/>
    </location>
</feature>
<name>A0ABQ7F4R2_BRACR</name>
<reference evidence="2 3" key="1">
    <citation type="journal article" date="2020" name="BMC Genomics">
        <title>Intraspecific diversification of the crop wild relative Brassica cretica Lam. using demographic model selection.</title>
        <authorList>
            <person name="Kioukis A."/>
            <person name="Michalopoulou V.A."/>
            <person name="Briers L."/>
            <person name="Pirintsos S."/>
            <person name="Studholme D.J."/>
            <person name="Pavlidis P."/>
            <person name="Sarris P.F."/>
        </authorList>
    </citation>
    <scope>NUCLEOTIDE SEQUENCE [LARGE SCALE GENOMIC DNA]</scope>
    <source>
        <strain evidence="3">cv. PFS-1207/04</strain>
    </source>
</reference>
<dbReference type="Pfam" id="PF13456">
    <property type="entry name" value="RVT_3"/>
    <property type="match status" value="1"/>
</dbReference>
<evidence type="ECO:0000313" key="2">
    <source>
        <dbReference type="EMBL" id="KAF3610739.1"/>
    </source>
</evidence>